<keyword evidence="4" id="KW-1185">Reference proteome</keyword>
<proteinExistence type="predicted"/>
<reference evidence="3" key="2">
    <citation type="submission" date="2023-05" db="EMBL/GenBank/DDBJ databases">
        <authorList>
            <consortium name="Lawrence Berkeley National Laboratory"/>
            <person name="Steindorff A."/>
            <person name="Hensen N."/>
            <person name="Bonometti L."/>
            <person name="Westerberg I."/>
            <person name="Brannstrom I.O."/>
            <person name="Guillou S."/>
            <person name="Cros-Aarteil S."/>
            <person name="Calhoun S."/>
            <person name="Haridas S."/>
            <person name="Kuo A."/>
            <person name="Mondo S."/>
            <person name="Pangilinan J."/>
            <person name="Riley R."/>
            <person name="Labutti K."/>
            <person name="Andreopoulos B."/>
            <person name="Lipzen A."/>
            <person name="Chen C."/>
            <person name="Yanf M."/>
            <person name="Daum C."/>
            <person name="Ng V."/>
            <person name="Clum A."/>
            <person name="Ohm R."/>
            <person name="Martin F."/>
            <person name="Silar P."/>
            <person name="Natvig D."/>
            <person name="Lalanne C."/>
            <person name="Gautier V."/>
            <person name="Ament-Velasquez S.L."/>
            <person name="Kruys A."/>
            <person name="Hutchinson M.I."/>
            <person name="Powell A.J."/>
            <person name="Barry K."/>
            <person name="Miller A.N."/>
            <person name="Grigoriev I.V."/>
            <person name="Debuchy R."/>
            <person name="Gladieux P."/>
            <person name="Thoren M.H."/>
            <person name="Johannesson H."/>
        </authorList>
    </citation>
    <scope>NUCLEOTIDE SEQUENCE</scope>
    <source>
        <strain evidence="3">PSN243</strain>
    </source>
</reference>
<dbReference type="AlphaFoldDB" id="A0AAV9G3N3"/>
<name>A0AAV9G3N3_9PEZI</name>
<dbReference type="PANTHER" id="PTHR42339:SF1">
    <property type="entry name" value="HISTONE H1"/>
    <property type="match status" value="1"/>
</dbReference>
<dbReference type="EMBL" id="MU866018">
    <property type="protein sequence ID" value="KAK4442392.1"/>
    <property type="molecule type" value="Genomic_DNA"/>
</dbReference>
<evidence type="ECO:0000259" key="2">
    <source>
        <dbReference type="Pfam" id="PF24852"/>
    </source>
</evidence>
<dbReference type="PANTHER" id="PTHR42339">
    <property type="entry name" value="HISTONE H1"/>
    <property type="match status" value="1"/>
</dbReference>
<evidence type="ECO:0000256" key="1">
    <source>
        <dbReference type="SAM" id="MobiDB-lite"/>
    </source>
</evidence>
<accession>A0AAV9G3N3</accession>
<feature type="domain" description="DUF7726" evidence="2">
    <location>
        <begin position="165"/>
        <end position="246"/>
    </location>
</feature>
<feature type="region of interest" description="Disordered" evidence="1">
    <location>
        <begin position="97"/>
        <end position="141"/>
    </location>
</feature>
<comment type="caution">
    <text evidence="3">The sequence shown here is derived from an EMBL/GenBank/DDBJ whole genome shotgun (WGS) entry which is preliminary data.</text>
</comment>
<dbReference type="Proteomes" id="UP001321760">
    <property type="component" value="Unassembled WGS sequence"/>
</dbReference>
<feature type="region of interest" description="Disordered" evidence="1">
    <location>
        <begin position="261"/>
        <end position="288"/>
    </location>
</feature>
<organism evidence="3 4">
    <name type="scientific">Podospora aff. communis PSN243</name>
    <dbReference type="NCBI Taxonomy" id="3040156"/>
    <lineage>
        <taxon>Eukaryota</taxon>
        <taxon>Fungi</taxon>
        <taxon>Dikarya</taxon>
        <taxon>Ascomycota</taxon>
        <taxon>Pezizomycotina</taxon>
        <taxon>Sordariomycetes</taxon>
        <taxon>Sordariomycetidae</taxon>
        <taxon>Sordariales</taxon>
        <taxon>Podosporaceae</taxon>
        <taxon>Podospora</taxon>
    </lineage>
</organism>
<dbReference type="InterPro" id="IPR056143">
    <property type="entry name" value="DUF7726"/>
</dbReference>
<feature type="compositionally biased region" description="Polar residues" evidence="1">
    <location>
        <begin position="97"/>
        <end position="114"/>
    </location>
</feature>
<reference evidence="3" key="1">
    <citation type="journal article" date="2023" name="Mol. Phylogenet. Evol.">
        <title>Genome-scale phylogeny and comparative genomics of the fungal order Sordariales.</title>
        <authorList>
            <person name="Hensen N."/>
            <person name="Bonometti L."/>
            <person name="Westerberg I."/>
            <person name="Brannstrom I.O."/>
            <person name="Guillou S."/>
            <person name="Cros-Aarteil S."/>
            <person name="Calhoun S."/>
            <person name="Haridas S."/>
            <person name="Kuo A."/>
            <person name="Mondo S."/>
            <person name="Pangilinan J."/>
            <person name="Riley R."/>
            <person name="LaButti K."/>
            <person name="Andreopoulos B."/>
            <person name="Lipzen A."/>
            <person name="Chen C."/>
            <person name="Yan M."/>
            <person name="Daum C."/>
            <person name="Ng V."/>
            <person name="Clum A."/>
            <person name="Steindorff A."/>
            <person name="Ohm R.A."/>
            <person name="Martin F."/>
            <person name="Silar P."/>
            <person name="Natvig D.O."/>
            <person name="Lalanne C."/>
            <person name="Gautier V."/>
            <person name="Ament-Velasquez S.L."/>
            <person name="Kruys A."/>
            <person name="Hutchinson M.I."/>
            <person name="Powell A.J."/>
            <person name="Barry K."/>
            <person name="Miller A.N."/>
            <person name="Grigoriev I.V."/>
            <person name="Debuchy R."/>
            <person name="Gladieux P."/>
            <person name="Hiltunen Thoren M."/>
            <person name="Johannesson H."/>
        </authorList>
    </citation>
    <scope>NUCLEOTIDE SEQUENCE</scope>
    <source>
        <strain evidence="3">PSN243</strain>
    </source>
</reference>
<protein>
    <recommendedName>
        <fullName evidence="2">DUF7726 domain-containing protein</fullName>
    </recommendedName>
</protein>
<feature type="region of interest" description="Disordered" evidence="1">
    <location>
        <begin position="19"/>
        <end position="84"/>
    </location>
</feature>
<gene>
    <name evidence="3" type="ORF">QBC34DRAFT_499715</name>
</gene>
<sequence>MPRIRWPIGTAAHTNAALAAQKLKNPRAEPPTGVETTPARAGSHGASGKKRKIADATGALATPPPPGSLPPAKKPKVKPSGIENAAKAVIKEAIQNSSLAPPSASDTKPESSQAAPEPVAKPGVSEAKPAVSEAKPANGLGFPDPLDVSGISIPKEDIRDDGVIRIYDNCDTIRQKIRAFLASTRMSRDTFTRLIVKATYGESSTKVIQSVSFSAFLNQTGPLAGNASAVFYAGYAFFEKLRIKRGEAKSEDRLLIEKAHPDGLPTRFTPNRMSYLSGAKSAKEKESQ</sequence>
<evidence type="ECO:0000313" key="3">
    <source>
        <dbReference type="EMBL" id="KAK4442392.1"/>
    </source>
</evidence>
<dbReference type="Pfam" id="PF24852">
    <property type="entry name" value="DUF7726"/>
    <property type="match status" value="1"/>
</dbReference>
<evidence type="ECO:0000313" key="4">
    <source>
        <dbReference type="Proteomes" id="UP001321760"/>
    </source>
</evidence>